<feature type="region of interest" description="Disordered" evidence="3">
    <location>
        <begin position="1"/>
        <end position="37"/>
    </location>
</feature>
<evidence type="ECO:0000313" key="5">
    <source>
        <dbReference type="EMBL" id="CAK9187910.1"/>
    </source>
</evidence>
<dbReference type="PANTHER" id="PTHR33346:SF2">
    <property type="entry name" value="DEHYDRIN ERD14"/>
    <property type="match status" value="1"/>
</dbReference>
<dbReference type="PROSITE" id="PS00823">
    <property type="entry name" value="DEHYDRIN_2"/>
    <property type="match status" value="1"/>
</dbReference>
<keyword evidence="6" id="KW-1185">Reference proteome</keyword>
<feature type="region of interest" description="Disordered" evidence="3">
    <location>
        <begin position="74"/>
        <end position="253"/>
    </location>
</feature>
<dbReference type="Proteomes" id="UP001642360">
    <property type="component" value="Unassembled WGS sequence"/>
</dbReference>
<organism evidence="4 6">
    <name type="scientific">Ilex paraguariensis</name>
    <name type="common">yerba mate</name>
    <dbReference type="NCBI Taxonomy" id="185542"/>
    <lineage>
        <taxon>Eukaryota</taxon>
        <taxon>Viridiplantae</taxon>
        <taxon>Streptophyta</taxon>
        <taxon>Embryophyta</taxon>
        <taxon>Tracheophyta</taxon>
        <taxon>Spermatophyta</taxon>
        <taxon>Magnoliopsida</taxon>
        <taxon>eudicotyledons</taxon>
        <taxon>Gunneridae</taxon>
        <taxon>Pentapetalae</taxon>
        <taxon>asterids</taxon>
        <taxon>campanulids</taxon>
        <taxon>Aquifoliales</taxon>
        <taxon>Aquifoliaceae</taxon>
        <taxon>Ilex</taxon>
    </lineage>
</organism>
<sequence>MAEEVRHNIYPATKTDESGSTIIKTETEESSVETQDRGLFDFLGKKKEENEPKEKVIGSNTEIGSEFEKVYVSEPVRKNEEYEEVKEEPKEEEKKHGLLEKLHRSGSSCSSSSDEEEVEEGGEKKKKKKLKDNIKEKISGDHKEEDKVEKYEETAVPIEKYEEPVPVNVAEPTCEPEEKKGFLEKIKDKLPGGHKKTEEVPPSPPPPPPAEEYGSPDGEAKEKKGFMEKIKEKIPGYHPKTEDEKEKGKEEGK</sequence>
<dbReference type="GO" id="GO:0009414">
    <property type="term" value="P:response to water deprivation"/>
    <property type="evidence" value="ECO:0007669"/>
    <property type="project" value="UniProtKB-ARBA"/>
</dbReference>
<feature type="compositionally biased region" description="Basic and acidic residues" evidence="3">
    <location>
        <begin position="176"/>
        <end position="199"/>
    </location>
</feature>
<dbReference type="EMBL" id="CAUOFW020010202">
    <property type="protein sequence ID" value="CAK9187910.1"/>
    <property type="molecule type" value="Genomic_DNA"/>
</dbReference>
<dbReference type="PROSITE" id="PS00315">
    <property type="entry name" value="DEHYDRIN_1"/>
    <property type="match status" value="1"/>
</dbReference>
<feature type="compositionally biased region" description="Pro residues" evidence="3">
    <location>
        <begin position="201"/>
        <end position="210"/>
    </location>
</feature>
<feature type="compositionally biased region" description="Basic and acidic residues" evidence="3">
    <location>
        <begin position="218"/>
        <end position="253"/>
    </location>
</feature>
<accession>A0ABC8UHA4</accession>
<dbReference type="PANTHER" id="PTHR33346">
    <property type="entry name" value="DEHYDRIN XERO 2-RELATED"/>
    <property type="match status" value="1"/>
</dbReference>
<evidence type="ECO:0000256" key="3">
    <source>
        <dbReference type="SAM" id="MobiDB-lite"/>
    </source>
</evidence>
<evidence type="ECO:0000256" key="1">
    <source>
        <dbReference type="ARBA" id="ARBA00008403"/>
    </source>
</evidence>
<gene>
    <name evidence="4" type="ORF">ILEXP_LOCUS50353</name>
    <name evidence="5" type="ORF">ILEXP_LOCUS58528</name>
</gene>
<dbReference type="InterPro" id="IPR000167">
    <property type="entry name" value="Dehydrin"/>
</dbReference>
<protein>
    <recommendedName>
        <fullName evidence="7">Dehydrin</fullName>
    </recommendedName>
</protein>
<dbReference type="EMBL" id="CAUOFW020007724">
    <property type="protein sequence ID" value="CAK9180360.1"/>
    <property type="molecule type" value="Genomic_DNA"/>
</dbReference>
<proteinExistence type="inferred from homology"/>
<dbReference type="Pfam" id="PF00257">
    <property type="entry name" value="Dehydrin"/>
    <property type="match status" value="1"/>
</dbReference>
<feature type="compositionally biased region" description="Basic and acidic residues" evidence="3">
    <location>
        <begin position="87"/>
        <end position="103"/>
    </location>
</feature>
<dbReference type="InterPro" id="IPR030513">
    <property type="entry name" value="Dehydrin_CS"/>
</dbReference>
<name>A0ABC8UHA4_9AQUA</name>
<feature type="compositionally biased region" description="Basic and acidic residues" evidence="3">
    <location>
        <begin position="131"/>
        <end position="163"/>
    </location>
</feature>
<comment type="caution">
    <text evidence="4">The sequence shown here is derived from an EMBL/GenBank/DDBJ whole genome shotgun (WGS) entry which is preliminary data.</text>
</comment>
<dbReference type="AlphaFoldDB" id="A0ABC8UHA4"/>
<reference evidence="4 6" key="1">
    <citation type="submission" date="2024-02" db="EMBL/GenBank/DDBJ databases">
        <authorList>
            <person name="Vignale AGUSTIN F."/>
            <person name="Sosa J E."/>
            <person name="Modenutti C."/>
        </authorList>
    </citation>
    <scope>NUCLEOTIDE SEQUENCE [LARGE SCALE GENOMIC DNA]</scope>
</reference>
<evidence type="ECO:0000313" key="4">
    <source>
        <dbReference type="EMBL" id="CAK9180360.1"/>
    </source>
</evidence>
<evidence type="ECO:0000313" key="6">
    <source>
        <dbReference type="Proteomes" id="UP001642360"/>
    </source>
</evidence>
<evidence type="ECO:0008006" key="7">
    <source>
        <dbReference type="Google" id="ProtNLM"/>
    </source>
</evidence>
<evidence type="ECO:0000256" key="2">
    <source>
        <dbReference type="RuleBase" id="RU003995"/>
    </source>
</evidence>
<comment type="similarity">
    <text evidence="1 2">Belongs to the plant dehydrin family.</text>
</comment>